<dbReference type="Proteomes" id="UP000075288">
    <property type="component" value="Unassembled WGS sequence"/>
</dbReference>
<accession>A0A150JRC5</accession>
<evidence type="ECO:0000313" key="1">
    <source>
        <dbReference type="EMBL" id="KYC59757.1"/>
    </source>
</evidence>
<protein>
    <submittedName>
        <fullName evidence="1">Uncharacterized protein</fullName>
    </submittedName>
</protein>
<evidence type="ECO:0000313" key="2">
    <source>
        <dbReference type="Proteomes" id="UP000075288"/>
    </source>
</evidence>
<comment type="caution">
    <text evidence="1">The sequence shown here is derived from an EMBL/GenBank/DDBJ whole genome shotgun (WGS) entry which is preliminary data.</text>
</comment>
<organism evidence="1 2">
    <name type="scientific">Heyndrickxia coagulans</name>
    <name type="common">Weizmannia coagulans</name>
    <dbReference type="NCBI Taxonomy" id="1398"/>
    <lineage>
        <taxon>Bacteria</taxon>
        <taxon>Bacillati</taxon>
        <taxon>Bacillota</taxon>
        <taxon>Bacilli</taxon>
        <taxon>Bacillales</taxon>
        <taxon>Bacillaceae</taxon>
        <taxon>Heyndrickxia</taxon>
    </lineage>
</organism>
<dbReference type="AlphaFoldDB" id="A0A150JRC5"/>
<reference evidence="1 2" key="1">
    <citation type="submission" date="2016-01" db="EMBL/GenBank/DDBJ databases">
        <title>Genome Sequences of Twelve Sporeforming Bacillus Species Isolated from Foods.</title>
        <authorList>
            <person name="Berendsen E.M."/>
            <person name="Wells-Bennik M.H."/>
            <person name="Krawcyk A.O."/>
            <person name="De Jong A."/>
            <person name="Holsappel S."/>
            <person name="Eijlander R.T."/>
            <person name="Kuipers O.P."/>
        </authorList>
    </citation>
    <scope>NUCLEOTIDE SEQUENCE [LARGE SCALE GENOMIC DNA]</scope>
    <source>
        <strain evidence="1 2">B4098</strain>
    </source>
</reference>
<proteinExistence type="predicted"/>
<gene>
    <name evidence="1" type="ORF">B4098_0131</name>
</gene>
<dbReference type="EMBL" id="LQYG01000107">
    <property type="protein sequence ID" value="KYC59757.1"/>
    <property type="molecule type" value="Genomic_DNA"/>
</dbReference>
<name>A0A150JRC5_HEYCO</name>
<sequence length="49" mass="5167">MFSSLSDRISLKKTKYLGPGCSIKNGNRVWQFHRAAPENAGTGTAGAAA</sequence>